<dbReference type="PROSITE" id="PS51257">
    <property type="entry name" value="PROKAR_LIPOPROTEIN"/>
    <property type="match status" value="1"/>
</dbReference>
<dbReference type="Proteomes" id="UP000247602">
    <property type="component" value="Unassembled WGS sequence"/>
</dbReference>
<dbReference type="EMBL" id="QKNV01000264">
    <property type="protein sequence ID" value="PZA19823.1"/>
    <property type="molecule type" value="Genomic_DNA"/>
</dbReference>
<keyword evidence="3" id="KW-0813">Transport</keyword>
<dbReference type="PANTHER" id="PTHR30532:SF24">
    <property type="entry name" value="FERRIC ENTEROBACTIN-BINDING PERIPLASMIC PROTEIN FEPB"/>
    <property type="match status" value="1"/>
</dbReference>
<evidence type="ECO:0000256" key="5">
    <source>
        <dbReference type="SAM" id="SignalP"/>
    </source>
</evidence>
<evidence type="ECO:0000259" key="6">
    <source>
        <dbReference type="PROSITE" id="PS50983"/>
    </source>
</evidence>
<organism evidence="7 8">
    <name type="scientific">Modestobacter versicolor</name>
    <dbReference type="NCBI Taxonomy" id="429133"/>
    <lineage>
        <taxon>Bacteria</taxon>
        <taxon>Bacillati</taxon>
        <taxon>Actinomycetota</taxon>
        <taxon>Actinomycetes</taxon>
        <taxon>Geodermatophilales</taxon>
        <taxon>Geodermatophilaceae</taxon>
        <taxon>Modestobacter</taxon>
    </lineage>
</organism>
<dbReference type="SUPFAM" id="SSF53807">
    <property type="entry name" value="Helical backbone' metal receptor"/>
    <property type="match status" value="1"/>
</dbReference>
<dbReference type="Gene3D" id="3.40.50.1980">
    <property type="entry name" value="Nitrogenase molybdenum iron protein domain"/>
    <property type="match status" value="2"/>
</dbReference>
<dbReference type="AlphaFoldDB" id="A0A323V6V7"/>
<gene>
    <name evidence="7" type="ORF">DMO24_18660</name>
</gene>
<reference evidence="7 8" key="1">
    <citation type="submission" date="2018-06" db="EMBL/GenBank/DDBJ databases">
        <title>Draft genome sequence of Modestobacter versicolor CP153-2.</title>
        <authorList>
            <person name="Gundlapally S.R."/>
        </authorList>
    </citation>
    <scope>NUCLEOTIDE SEQUENCE [LARGE SCALE GENOMIC DNA]</scope>
    <source>
        <strain evidence="7 8">CP153-2</strain>
    </source>
</reference>
<comment type="subcellular location">
    <subcellularLocation>
        <location evidence="1">Cell envelope</location>
    </subcellularLocation>
</comment>
<name>A0A323V6V7_9ACTN</name>
<protein>
    <submittedName>
        <fullName evidence="7">ABC transporter substrate-binding protein</fullName>
    </submittedName>
</protein>
<proteinExistence type="inferred from homology"/>
<evidence type="ECO:0000313" key="8">
    <source>
        <dbReference type="Proteomes" id="UP000247602"/>
    </source>
</evidence>
<dbReference type="PANTHER" id="PTHR30532">
    <property type="entry name" value="IRON III DICITRATE-BINDING PERIPLASMIC PROTEIN"/>
    <property type="match status" value="1"/>
</dbReference>
<dbReference type="InterPro" id="IPR051313">
    <property type="entry name" value="Bact_iron-sidero_bind"/>
</dbReference>
<feature type="domain" description="Fe/B12 periplasmic-binding" evidence="6">
    <location>
        <begin position="64"/>
        <end position="332"/>
    </location>
</feature>
<dbReference type="OrthoDB" id="1846031at2"/>
<accession>A0A323V6V7</accession>
<evidence type="ECO:0000313" key="7">
    <source>
        <dbReference type="EMBL" id="PZA19823.1"/>
    </source>
</evidence>
<feature type="signal peptide" evidence="5">
    <location>
        <begin position="1"/>
        <end position="31"/>
    </location>
</feature>
<dbReference type="GO" id="GO:1901678">
    <property type="term" value="P:iron coordination entity transport"/>
    <property type="evidence" value="ECO:0007669"/>
    <property type="project" value="UniProtKB-ARBA"/>
</dbReference>
<keyword evidence="4 5" id="KW-0732">Signal</keyword>
<keyword evidence="8" id="KW-1185">Reference proteome</keyword>
<evidence type="ECO:0000256" key="4">
    <source>
        <dbReference type="ARBA" id="ARBA00022729"/>
    </source>
</evidence>
<evidence type="ECO:0000256" key="3">
    <source>
        <dbReference type="ARBA" id="ARBA00022448"/>
    </source>
</evidence>
<comment type="caution">
    <text evidence="7">The sequence shown here is derived from an EMBL/GenBank/DDBJ whole genome shotgun (WGS) entry which is preliminary data.</text>
</comment>
<dbReference type="GO" id="GO:0030288">
    <property type="term" value="C:outer membrane-bounded periplasmic space"/>
    <property type="evidence" value="ECO:0007669"/>
    <property type="project" value="TreeGrafter"/>
</dbReference>
<dbReference type="CDD" id="cd01146">
    <property type="entry name" value="FhuD"/>
    <property type="match status" value="1"/>
</dbReference>
<sequence length="342" mass="35467">MPWSRPVPSPSARLLGLVVAVALLTACSSEGDDADAAVAGGDGVFPVTVEHAFGTTTVESEPTRIVTAGVTEQDAVLALGVVPVGITDWYGEQPHAVWPWAQDELGDAEPTVLSSADGLQFEAIAAVEPDLIVATNAGLTEDDYAKLSEIAPTVAHSDDDYFEPWDTQALAIGTAMGKEAEVRELIADVQGQFADAAAAHPEFAGTPAAFLQNAVYDGDLIAYQEGLSTAFLTDLGFTVPASLDAFATEGQAFVPLEQASVLDDADVLIWGTEADGDRAALEELGVYRALEAVQGGHLVFTGPVLAGAIYFTSLLSLPYVLDELVPLLEAAVAGAPSTVPAD</sequence>
<comment type="similarity">
    <text evidence="2">Belongs to the bacterial solute-binding protein 8 family.</text>
</comment>
<evidence type="ECO:0000256" key="2">
    <source>
        <dbReference type="ARBA" id="ARBA00008814"/>
    </source>
</evidence>
<dbReference type="PROSITE" id="PS50983">
    <property type="entry name" value="FE_B12_PBP"/>
    <property type="match status" value="1"/>
</dbReference>
<dbReference type="Pfam" id="PF01497">
    <property type="entry name" value="Peripla_BP_2"/>
    <property type="match status" value="1"/>
</dbReference>
<feature type="chain" id="PRO_5038807823" evidence="5">
    <location>
        <begin position="32"/>
        <end position="342"/>
    </location>
</feature>
<evidence type="ECO:0000256" key="1">
    <source>
        <dbReference type="ARBA" id="ARBA00004196"/>
    </source>
</evidence>
<dbReference type="InterPro" id="IPR002491">
    <property type="entry name" value="ABC_transptr_periplasmic_BD"/>
</dbReference>